<dbReference type="SUPFAM" id="SSF56954">
    <property type="entry name" value="Outer membrane efflux proteins (OEP)"/>
    <property type="match status" value="1"/>
</dbReference>
<accession>A0ABZ2YPX5</accession>
<sequence>MKRLLVLPFIFFLTLKGYSQEARRLTLAQAEGEFLQRNFRLLAERYRVNAAEALVDQAKKWDNPTLSGTLGFGSLDKVQPFHIGGGGQLEGTVEQIIQMAGKRNKQVQLARWNAATSAAAFSELMRTLRLELRSSYYQLYFLQESEKTLRDQLANLQRILEAYRSADASGSVAHADVIRLQALQVGIANDYSDLRQREMEVSLRLQLLVGSSEPVAPVADPDVLQRYKMGFYTLQSLTDTALANRPDLMVASHQLEAAKMNQRLQKALAVPDLHLGAAYDRKGSYIDNFIGLTVGVDLPLWNRNQGNIRASAQEVKAQSAEVDQQKLTVAAEVANALDKIRFLEKGTEWPDLKSFNAEYTQLIEQVAANFRKGNISLLQFIDYFNSYSEHILHANKFLSDRVLAYEELNYTTGTQLFNTPQ</sequence>
<organism evidence="2 3">
    <name type="scientific">Chitinophaga pollutisoli</name>
    <dbReference type="NCBI Taxonomy" id="3133966"/>
    <lineage>
        <taxon>Bacteria</taxon>
        <taxon>Pseudomonadati</taxon>
        <taxon>Bacteroidota</taxon>
        <taxon>Chitinophagia</taxon>
        <taxon>Chitinophagales</taxon>
        <taxon>Chitinophagaceae</taxon>
        <taxon>Chitinophaga</taxon>
    </lineage>
</organism>
<keyword evidence="3" id="KW-1185">Reference proteome</keyword>
<dbReference type="InterPro" id="IPR010131">
    <property type="entry name" value="MdtP/NodT-like"/>
</dbReference>
<proteinExistence type="inferred from homology"/>
<comment type="similarity">
    <text evidence="1">Belongs to the outer membrane factor (OMF) (TC 1.B.17) family.</text>
</comment>
<dbReference type="InterPro" id="IPR003423">
    <property type="entry name" value="OMP_efflux"/>
</dbReference>
<name>A0ABZ2YPX5_9BACT</name>
<dbReference type="Pfam" id="PF02321">
    <property type="entry name" value="OEP"/>
    <property type="match status" value="2"/>
</dbReference>
<dbReference type="RefSeq" id="WP_341836276.1">
    <property type="nucleotide sequence ID" value="NZ_CP149822.1"/>
</dbReference>
<dbReference type="PANTHER" id="PTHR30203">
    <property type="entry name" value="OUTER MEMBRANE CATION EFFLUX PROTEIN"/>
    <property type="match status" value="1"/>
</dbReference>
<evidence type="ECO:0000313" key="3">
    <source>
        <dbReference type="Proteomes" id="UP001485459"/>
    </source>
</evidence>
<dbReference type="Proteomes" id="UP001485459">
    <property type="component" value="Chromosome"/>
</dbReference>
<gene>
    <name evidence="2" type="ORF">WJU16_00045</name>
</gene>
<dbReference type="EMBL" id="CP149822">
    <property type="protein sequence ID" value="WZN41427.1"/>
    <property type="molecule type" value="Genomic_DNA"/>
</dbReference>
<evidence type="ECO:0000313" key="2">
    <source>
        <dbReference type="EMBL" id="WZN41427.1"/>
    </source>
</evidence>
<dbReference type="Gene3D" id="1.20.1600.10">
    <property type="entry name" value="Outer membrane efflux proteins (OEP)"/>
    <property type="match status" value="1"/>
</dbReference>
<reference evidence="3" key="1">
    <citation type="submission" date="2024-03" db="EMBL/GenBank/DDBJ databases">
        <title>Chitinophaga horti sp. nov., isolated from garden soil.</title>
        <authorList>
            <person name="Lee D.S."/>
            <person name="Han D.M."/>
            <person name="Baek J.H."/>
            <person name="Choi D.G."/>
            <person name="Jeon J.H."/>
            <person name="Jeon C.O."/>
        </authorList>
    </citation>
    <scope>NUCLEOTIDE SEQUENCE [LARGE SCALE GENOMIC DNA]</scope>
    <source>
        <strain evidence="3">GPA1</strain>
    </source>
</reference>
<evidence type="ECO:0000256" key="1">
    <source>
        <dbReference type="ARBA" id="ARBA00007613"/>
    </source>
</evidence>
<protein>
    <submittedName>
        <fullName evidence="2">TolC family protein</fullName>
    </submittedName>
</protein>
<dbReference type="PANTHER" id="PTHR30203:SF23">
    <property type="entry name" value="OUTER MEMBRANE EFFLUX PROTEIN"/>
    <property type="match status" value="1"/>
</dbReference>